<reference evidence="2 3" key="1">
    <citation type="submission" date="2019-04" db="EMBL/GenBank/DDBJ databases">
        <authorList>
            <person name="Feng G."/>
            <person name="Zhang J."/>
            <person name="Zhu H."/>
        </authorList>
    </citation>
    <scope>NUCLEOTIDE SEQUENCE [LARGE SCALE GENOMIC DNA]</scope>
    <source>
        <strain evidence="2 3">JCM 31653</strain>
    </source>
</reference>
<dbReference type="Gene3D" id="2.40.180.10">
    <property type="entry name" value="Catalase core domain"/>
    <property type="match status" value="1"/>
</dbReference>
<organism evidence="2 3">
    <name type="scientific">Hymenobacter aquaticus</name>
    <dbReference type="NCBI Taxonomy" id="1867101"/>
    <lineage>
        <taxon>Bacteria</taxon>
        <taxon>Pseudomonadati</taxon>
        <taxon>Bacteroidota</taxon>
        <taxon>Cytophagia</taxon>
        <taxon>Cytophagales</taxon>
        <taxon>Hymenobacteraceae</taxon>
        <taxon>Hymenobacter</taxon>
    </lineage>
</organism>
<dbReference type="SUPFAM" id="SSF56634">
    <property type="entry name" value="Heme-dependent catalase-like"/>
    <property type="match status" value="1"/>
</dbReference>
<comment type="caution">
    <text evidence="2">The sequence shown here is derived from an EMBL/GenBank/DDBJ whole genome shotgun (WGS) entry which is preliminary data.</text>
</comment>
<protein>
    <submittedName>
        <fullName evidence="2">Catalase</fullName>
    </submittedName>
</protein>
<dbReference type="PANTHER" id="PTHR36195:SF4">
    <property type="entry name" value="DOMAIN PROTEIN, PUTATIVE (AFU_ORTHOLOGUE AFUA_5G01990)-RELATED"/>
    <property type="match status" value="1"/>
</dbReference>
<dbReference type="PANTHER" id="PTHR36195">
    <property type="entry name" value="DOMAIN PROTEIN, PUTATIVE (AFU_ORTHOLOGUE AFUA_5G01990)-RELATED-RELATED"/>
    <property type="match status" value="1"/>
</dbReference>
<evidence type="ECO:0000256" key="1">
    <source>
        <dbReference type="SAM" id="MobiDB-lite"/>
    </source>
</evidence>
<dbReference type="OrthoDB" id="336698at2"/>
<dbReference type="Proteomes" id="UP000297549">
    <property type="component" value="Unassembled WGS sequence"/>
</dbReference>
<evidence type="ECO:0000313" key="3">
    <source>
        <dbReference type="Proteomes" id="UP000297549"/>
    </source>
</evidence>
<sequence>MRADFASLPYVPFSPAIEQPQPNEQQLMEETVAAMRRMAQSQFDQHRHANRDAHAKSHAIVRGELHIPADLPPHLAQGLFALPGTYPVIIRLSTAAGQLLPDKVSGFRGFALKVLNVPGPKLGPEDLDALTQDWLLVNHPAIATGTVQQYHDAVLKAEKTAGLPEEVRTVASVVGQAVHKGLAAVGVQKDLLPLGLDQPQNHILGETFHSMGTFRYGDYLAKISVAPLSENVRALTGQVQSIEADSAWRDILGAFFREQGAEYELRAQLCTNLDTMPVEDGSVEWPAADSPFQPIGRLVITAQESYSPARRVFGDDVLSFSPFHCLPAHQPLGSINRVRRLAYPSSSRFRHEQNAQPRREPRDISELPD</sequence>
<feature type="compositionally biased region" description="Basic and acidic residues" evidence="1">
    <location>
        <begin position="349"/>
        <end position="369"/>
    </location>
</feature>
<dbReference type="AlphaFoldDB" id="A0A4Z0Q0U6"/>
<feature type="region of interest" description="Disordered" evidence="1">
    <location>
        <begin position="346"/>
        <end position="369"/>
    </location>
</feature>
<dbReference type="GO" id="GO:0020037">
    <property type="term" value="F:heme binding"/>
    <property type="evidence" value="ECO:0007669"/>
    <property type="project" value="InterPro"/>
</dbReference>
<dbReference type="CDD" id="cd08152">
    <property type="entry name" value="y4iL_like"/>
    <property type="match status" value="1"/>
</dbReference>
<accession>A0A4Z0Q0U6</accession>
<dbReference type="RefSeq" id="WP_135460577.1">
    <property type="nucleotide sequence ID" value="NZ_SRLC01000001.1"/>
</dbReference>
<keyword evidence="3" id="KW-1185">Reference proteome</keyword>
<dbReference type="InterPro" id="IPR020835">
    <property type="entry name" value="Catalase_sf"/>
</dbReference>
<name>A0A4Z0Q0U6_9BACT</name>
<gene>
    <name evidence="2" type="ORF">E5K00_00135</name>
</gene>
<proteinExistence type="predicted"/>
<evidence type="ECO:0000313" key="2">
    <source>
        <dbReference type="EMBL" id="TGE23658.1"/>
    </source>
</evidence>
<dbReference type="EMBL" id="SRLC01000001">
    <property type="protein sequence ID" value="TGE23658.1"/>
    <property type="molecule type" value="Genomic_DNA"/>
</dbReference>